<protein>
    <submittedName>
        <fullName evidence="2">Uncharacterized protein</fullName>
    </submittedName>
</protein>
<evidence type="ECO:0000256" key="1">
    <source>
        <dbReference type="SAM" id="MobiDB-lite"/>
    </source>
</evidence>
<sequence>MSFERSFFETSFPFLASEQEGSRRNTSSIGAEEDAKCAI</sequence>
<accession>K9FBS7</accession>
<reference evidence="3" key="1">
    <citation type="journal article" date="2012" name="BMC Genomics">
        <title>Genome sequence of the necrotrophic fungus Penicillium digitatum, the main postharvest pathogen of citrus.</title>
        <authorList>
            <person name="Marcet-Houben M."/>
            <person name="Ballester A.-R."/>
            <person name="de la Fuente B."/>
            <person name="Harries E."/>
            <person name="Marcos J.F."/>
            <person name="Gonzalez-Candelas L."/>
            <person name="Gabaldon T."/>
        </authorList>
    </citation>
    <scope>NUCLEOTIDE SEQUENCE [LARGE SCALE GENOMIC DNA]</scope>
    <source>
        <strain evidence="3">Pd1 / CECT 20795</strain>
    </source>
</reference>
<dbReference type="EMBL" id="AKCU01000470">
    <property type="protein sequence ID" value="EKV06825.1"/>
    <property type="molecule type" value="Genomic_DNA"/>
</dbReference>
<organism evidence="2 3">
    <name type="scientific">Penicillium digitatum (strain Pd1 / CECT 20795)</name>
    <name type="common">Green mold</name>
    <dbReference type="NCBI Taxonomy" id="1170230"/>
    <lineage>
        <taxon>Eukaryota</taxon>
        <taxon>Fungi</taxon>
        <taxon>Dikarya</taxon>
        <taxon>Ascomycota</taxon>
        <taxon>Pezizomycotina</taxon>
        <taxon>Eurotiomycetes</taxon>
        <taxon>Eurotiomycetidae</taxon>
        <taxon>Eurotiales</taxon>
        <taxon>Aspergillaceae</taxon>
        <taxon>Penicillium</taxon>
    </lineage>
</organism>
<dbReference type="AlphaFoldDB" id="K9FBS7"/>
<gene>
    <name evidence="2" type="ORF">PDIP_76460</name>
</gene>
<name>K9FBS7_PEND1</name>
<dbReference type="KEGG" id="pdp:PDIP_76460"/>
<feature type="region of interest" description="Disordered" evidence="1">
    <location>
        <begin position="18"/>
        <end position="39"/>
    </location>
</feature>
<dbReference type="Proteomes" id="UP000009886">
    <property type="component" value="Unassembled WGS sequence"/>
</dbReference>
<dbReference type="HOGENOM" id="CLU_3320204_0_0_1"/>
<dbReference type="VEuPathDB" id="FungiDB:PDIP_76460"/>
<comment type="caution">
    <text evidence="2">The sequence shown here is derived from an EMBL/GenBank/DDBJ whole genome shotgun (WGS) entry which is preliminary data.</text>
</comment>
<proteinExistence type="predicted"/>
<evidence type="ECO:0000313" key="2">
    <source>
        <dbReference type="EMBL" id="EKV06825.1"/>
    </source>
</evidence>
<evidence type="ECO:0000313" key="3">
    <source>
        <dbReference type="Proteomes" id="UP000009886"/>
    </source>
</evidence>